<keyword evidence="2" id="KW-1185">Reference proteome</keyword>
<proteinExistence type="predicted"/>
<protein>
    <submittedName>
        <fullName evidence="1">Uncharacterized protein</fullName>
    </submittedName>
</protein>
<dbReference type="PANTHER" id="PTHR36383">
    <property type="entry name" value="OS09G0529350 PROTEIN"/>
    <property type="match status" value="1"/>
</dbReference>
<organism evidence="1 2">
    <name type="scientific">Chenopodium quinoa</name>
    <name type="common">Quinoa</name>
    <dbReference type="NCBI Taxonomy" id="63459"/>
    <lineage>
        <taxon>Eukaryota</taxon>
        <taxon>Viridiplantae</taxon>
        <taxon>Streptophyta</taxon>
        <taxon>Embryophyta</taxon>
        <taxon>Tracheophyta</taxon>
        <taxon>Spermatophyta</taxon>
        <taxon>Magnoliopsida</taxon>
        <taxon>eudicotyledons</taxon>
        <taxon>Gunneridae</taxon>
        <taxon>Pentapetalae</taxon>
        <taxon>Caryophyllales</taxon>
        <taxon>Chenopodiaceae</taxon>
        <taxon>Chenopodioideae</taxon>
        <taxon>Atripliceae</taxon>
        <taxon>Chenopodium</taxon>
    </lineage>
</organism>
<reference evidence="1" key="2">
    <citation type="submission" date="2021-03" db="UniProtKB">
        <authorList>
            <consortium name="EnsemblPlants"/>
        </authorList>
    </citation>
    <scope>IDENTIFICATION</scope>
</reference>
<evidence type="ECO:0000313" key="1">
    <source>
        <dbReference type="EnsemblPlants" id="AUR62041665-RA:cds"/>
    </source>
</evidence>
<dbReference type="Gramene" id="AUR62041665-RA">
    <property type="protein sequence ID" value="AUR62041665-RA:cds"/>
    <property type="gene ID" value="AUR62041665"/>
</dbReference>
<dbReference type="PANTHER" id="PTHR36383:SF1">
    <property type="entry name" value="PROTEIN, PUTATIVE-RELATED"/>
    <property type="match status" value="1"/>
</dbReference>
<name>A0A803N7B1_CHEQI</name>
<dbReference type="EnsemblPlants" id="AUR62041665-RA">
    <property type="protein sequence ID" value="AUR62041665-RA:cds"/>
    <property type="gene ID" value="AUR62041665"/>
</dbReference>
<dbReference type="Proteomes" id="UP000596660">
    <property type="component" value="Unplaced"/>
</dbReference>
<accession>A0A803N7B1</accession>
<dbReference type="AlphaFoldDB" id="A0A803N7B1"/>
<reference evidence="1" key="1">
    <citation type="journal article" date="2017" name="Nature">
        <title>The genome of Chenopodium quinoa.</title>
        <authorList>
            <person name="Jarvis D.E."/>
            <person name="Ho Y.S."/>
            <person name="Lightfoot D.J."/>
            <person name="Schmoeckel S.M."/>
            <person name="Li B."/>
            <person name="Borm T.J.A."/>
            <person name="Ohyanagi H."/>
            <person name="Mineta K."/>
            <person name="Michell C.T."/>
            <person name="Saber N."/>
            <person name="Kharbatia N.M."/>
            <person name="Rupper R.R."/>
            <person name="Sharp A.R."/>
            <person name="Dally N."/>
            <person name="Boughton B.A."/>
            <person name="Woo Y.H."/>
            <person name="Gao G."/>
            <person name="Schijlen E.G.W.M."/>
            <person name="Guo X."/>
            <person name="Momin A.A."/>
            <person name="Negrao S."/>
            <person name="Al-Babili S."/>
            <person name="Gehring C."/>
            <person name="Roessner U."/>
            <person name="Jung C."/>
            <person name="Murphy K."/>
            <person name="Arold S.T."/>
            <person name="Gojobori T."/>
            <person name="van der Linden C.G."/>
            <person name="van Loo E.N."/>
            <person name="Jellen E.N."/>
            <person name="Maughan P.J."/>
            <person name="Tester M."/>
        </authorList>
    </citation>
    <scope>NUCLEOTIDE SEQUENCE [LARGE SCALE GENOMIC DNA]</scope>
    <source>
        <strain evidence="1">cv. PI 614886</strain>
    </source>
</reference>
<sequence length="144" mass="15933">MDWKHTYQNWFVEVSDQGKALVEVNRCMGKMGKAVIEEAANAGLHIVHGPSKREDILASVYDEYPELIVVYYTVPTAVNVRRDIDDTHLKTGAAGAFAVVKGLATLYGGSPLEFNSTSFLSHVVDGAFFVFQDLFIFTCVEDPL</sequence>
<evidence type="ECO:0000313" key="2">
    <source>
        <dbReference type="Proteomes" id="UP000596660"/>
    </source>
</evidence>